<gene>
    <name evidence="1" type="ORF">SKAU_G00325660</name>
</gene>
<accession>A0A9Q1EPJ1</accession>
<evidence type="ECO:0000313" key="1">
    <source>
        <dbReference type="EMBL" id="KAJ8342638.1"/>
    </source>
</evidence>
<sequence>MDFLFDVPSGSQPCHLRGMLEHGNTCRREGAFQAHLSSRLHLRPVGRVNVPGGSRPRLPSPVHVPHAVARYGWATSV</sequence>
<dbReference type="EMBL" id="JAINUF010000014">
    <property type="protein sequence ID" value="KAJ8342638.1"/>
    <property type="molecule type" value="Genomic_DNA"/>
</dbReference>
<comment type="caution">
    <text evidence="1">The sequence shown here is derived from an EMBL/GenBank/DDBJ whole genome shotgun (WGS) entry which is preliminary data.</text>
</comment>
<organism evidence="1 2">
    <name type="scientific">Synaphobranchus kaupii</name>
    <name type="common">Kaup's arrowtooth eel</name>
    <dbReference type="NCBI Taxonomy" id="118154"/>
    <lineage>
        <taxon>Eukaryota</taxon>
        <taxon>Metazoa</taxon>
        <taxon>Chordata</taxon>
        <taxon>Craniata</taxon>
        <taxon>Vertebrata</taxon>
        <taxon>Euteleostomi</taxon>
        <taxon>Actinopterygii</taxon>
        <taxon>Neopterygii</taxon>
        <taxon>Teleostei</taxon>
        <taxon>Anguilliformes</taxon>
        <taxon>Synaphobranchidae</taxon>
        <taxon>Synaphobranchus</taxon>
    </lineage>
</organism>
<name>A0A9Q1EPJ1_SYNKA</name>
<evidence type="ECO:0000313" key="2">
    <source>
        <dbReference type="Proteomes" id="UP001152622"/>
    </source>
</evidence>
<keyword evidence="2" id="KW-1185">Reference proteome</keyword>
<proteinExistence type="predicted"/>
<protein>
    <submittedName>
        <fullName evidence="1">Uncharacterized protein</fullName>
    </submittedName>
</protein>
<reference evidence="1" key="1">
    <citation type="journal article" date="2023" name="Science">
        <title>Genome structures resolve the early diversification of teleost fishes.</title>
        <authorList>
            <person name="Parey E."/>
            <person name="Louis A."/>
            <person name="Montfort J."/>
            <person name="Bouchez O."/>
            <person name="Roques C."/>
            <person name="Iampietro C."/>
            <person name="Lluch J."/>
            <person name="Castinel A."/>
            <person name="Donnadieu C."/>
            <person name="Desvignes T."/>
            <person name="Floi Bucao C."/>
            <person name="Jouanno E."/>
            <person name="Wen M."/>
            <person name="Mejri S."/>
            <person name="Dirks R."/>
            <person name="Jansen H."/>
            <person name="Henkel C."/>
            <person name="Chen W.J."/>
            <person name="Zahm M."/>
            <person name="Cabau C."/>
            <person name="Klopp C."/>
            <person name="Thompson A.W."/>
            <person name="Robinson-Rechavi M."/>
            <person name="Braasch I."/>
            <person name="Lecointre G."/>
            <person name="Bobe J."/>
            <person name="Postlethwait J.H."/>
            <person name="Berthelot C."/>
            <person name="Roest Crollius H."/>
            <person name="Guiguen Y."/>
        </authorList>
    </citation>
    <scope>NUCLEOTIDE SEQUENCE</scope>
    <source>
        <strain evidence="1">WJC10195</strain>
    </source>
</reference>
<dbReference type="AlphaFoldDB" id="A0A9Q1EPJ1"/>
<dbReference type="Proteomes" id="UP001152622">
    <property type="component" value="Chromosome 14"/>
</dbReference>